<feature type="active site" description="Nucleophile" evidence="6">
    <location>
        <position position="460"/>
    </location>
</feature>
<dbReference type="PANTHER" id="PTHR43053:SF3">
    <property type="entry name" value="ALPHA-GALACTOSIDASE C-RELATED"/>
    <property type="match status" value="1"/>
</dbReference>
<evidence type="ECO:0000313" key="12">
    <source>
        <dbReference type="Proteomes" id="UP000249547"/>
    </source>
</evidence>
<feature type="active site" description="Proton donor" evidence="6">
    <location>
        <position position="529"/>
    </location>
</feature>
<dbReference type="InterPro" id="IPR013780">
    <property type="entry name" value="Glyco_hydro_b"/>
</dbReference>
<evidence type="ECO:0000256" key="6">
    <source>
        <dbReference type="PIRSR" id="PIRSR005536-1"/>
    </source>
</evidence>
<dbReference type="InterPro" id="IPR000111">
    <property type="entry name" value="Glyco_hydro_27/36_CS"/>
</dbReference>
<evidence type="ECO:0000313" key="11">
    <source>
        <dbReference type="EMBL" id="RAJ01672.1"/>
    </source>
</evidence>
<evidence type="ECO:0000259" key="9">
    <source>
        <dbReference type="Pfam" id="PF16874"/>
    </source>
</evidence>
<reference evidence="11 12" key="1">
    <citation type="submission" date="2018-06" db="EMBL/GenBank/DDBJ databases">
        <title>Genomic Encyclopedia of Archaeal and Bacterial Type Strains, Phase II (KMG-II): from individual species to whole genera.</title>
        <authorList>
            <person name="Goeker M."/>
        </authorList>
    </citation>
    <scope>NUCLEOTIDE SEQUENCE [LARGE SCALE GENOMIC DNA]</scope>
    <source>
        <strain evidence="11 12">DSM 23857</strain>
    </source>
</reference>
<feature type="chain" id="PRO_5016307982" description="Alpha-galactosidase" evidence="8">
    <location>
        <begin position="21"/>
        <end position="716"/>
    </location>
</feature>
<dbReference type="InterPro" id="IPR031705">
    <property type="entry name" value="Glyco_hydro_36_C"/>
</dbReference>
<dbReference type="Gene3D" id="2.60.40.1180">
    <property type="entry name" value="Golgi alpha-mannosidase II"/>
    <property type="match status" value="1"/>
</dbReference>
<organism evidence="11 12">
    <name type="scientific">Chitinophaga skermanii</name>
    <dbReference type="NCBI Taxonomy" id="331697"/>
    <lineage>
        <taxon>Bacteria</taxon>
        <taxon>Pseudomonadati</taxon>
        <taxon>Bacteroidota</taxon>
        <taxon>Chitinophagia</taxon>
        <taxon>Chitinophagales</taxon>
        <taxon>Chitinophagaceae</taxon>
        <taxon>Chitinophaga</taxon>
    </lineage>
</organism>
<evidence type="ECO:0000256" key="2">
    <source>
        <dbReference type="ARBA" id="ARBA00012755"/>
    </source>
</evidence>
<evidence type="ECO:0000256" key="8">
    <source>
        <dbReference type="SAM" id="SignalP"/>
    </source>
</evidence>
<dbReference type="Pfam" id="PF02065">
    <property type="entry name" value="Melibiase"/>
    <property type="match status" value="1"/>
</dbReference>
<evidence type="ECO:0000259" key="10">
    <source>
        <dbReference type="Pfam" id="PF16875"/>
    </source>
</evidence>
<feature type="domain" description="Glycosyl hydrolase family 36 N-terminal" evidence="10">
    <location>
        <begin position="40"/>
        <end position="265"/>
    </location>
</feature>
<protein>
    <recommendedName>
        <fullName evidence="2 5">Alpha-galactosidase</fullName>
        <ecNumber evidence="2 5">3.2.1.22</ecNumber>
    </recommendedName>
</protein>
<feature type="binding site" evidence="7">
    <location>
        <position position="177"/>
    </location>
    <ligand>
        <name>substrate</name>
    </ligand>
</feature>
<proteinExistence type="inferred from homology"/>
<evidence type="ECO:0000256" key="1">
    <source>
        <dbReference type="ARBA" id="ARBA00001255"/>
    </source>
</evidence>
<dbReference type="PANTHER" id="PTHR43053">
    <property type="entry name" value="GLYCOSIDASE FAMILY 31"/>
    <property type="match status" value="1"/>
</dbReference>
<comment type="catalytic activity">
    <reaction evidence="1 5">
        <text>Hydrolysis of terminal, non-reducing alpha-D-galactose residues in alpha-D-galactosides, including galactose oligosaccharides, galactomannans and galactolipids.</text>
        <dbReference type="EC" id="3.2.1.22"/>
    </reaction>
</comment>
<dbReference type="SUPFAM" id="SSF51445">
    <property type="entry name" value="(Trans)glycosidases"/>
    <property type="match status" value="1"/>
</dbReference>
<dbReference type="PRINTS" id="PR00743">
    <property type="entry name" value="GLHYDRLASE36"/>
</dbReference>
<comment type="caution">
    <text evidence="11">The sequence shown here is derived from an EMBL/GenBank/DDBJ whole genome shotgun (WGS) entry which is preliminary data.</text>
</comment>
<dbReference type="GO" id="GO:0004557">
    <property type="term" value="F:alpha-galactosidase activity"/>
    <property type="evidence" value="ECO:0007669"/>
    <property type="project" value="UniProtKB-UniRule"/>
</dbReference>
<dbReference type="EC" id="3.2.1.22" evidence="2 5"/>
<feature type="binding site" evidence="7">
    <location>
        <position position="424"/>
    </location>
    <ligand>
        <name>substrate</name>
    </ligand>
</feature>
<dbReference type="PROSITE" id="PS00512">
    <property type="entry name" value="ALPHA_GALACTOSIDASE"/>
    <property type="match status" value="1"/>
</dbReference>
<keyword evidence="4 5" id="KW-0326">Glycosidase</keyword>
<dbReference type="OrthoDB" id="9758822at2"/>
<feature type="domain" description="Glycosyl hydrolase family 36 C-terminal" evidence="9">
    <location>
        <begin position="624"/>
        <end position="704"/>
    </location>
</feature>
<keyword evidence="3 5" id="KW-0378">Hydrolase</keyword>
<dbReference type="Gene3D" id="3.20.20.70">
    <property type="entry name" value="Aldolase class I"/>
    <property type="match status" value="1"/>
</dbReference>
<dbReference type="InterPro" id="IPR017853">
    <property type="entry name" value="GH"/>
</dbReference>
<feature type="binding site" evidence="7">
    <location>
        <begin position="344"/>
        <end position="345"/>
    </location>
    <ligand>
        <name>substrate</name>
    </ligand>
</feature>
<dbReference type="InterPro" id="IPR050985">
    <property type="entry name" value="Alpha-glycosidase_related"/>
</dbReference>
<dbReference type="GO" id="GO:0016052">
    <property type="term" value="P:carbohydrate catabolic process"/>
    <property type="evidence" value="ECO:0007669"/>
    <property type="project" value="InterPro"/>
</dbReference>
<feature type="binding site" evidence="7">
    <location>
        <begin position="458"/>
        <end position="462"/>
    </location>
    <ligand>
        <name>substrate</name>
    </ligand>
</feature>
<accession>A0A327QDG2</accession>
<evidence type="ECO:0000256" key="7">
    <source>
        <dbReference type="PIRSR" id="PIRSR005536-2"/>
    </source>
</evidence>
<dbReference type="InterPro" id="IPR002252">
    <property type="entry name" value="Glyco_hydro_36"/>
</dbReference>
<dbReference type="Pfam" id="PF16874">
    <property type="entry name" value="Glyco_hydro_36C"/>
    <property type="match status" value="1"/>
</dbReference>
<evidence type="ECO:0000256" key="5">
    <source>
        <dbReference type="PIRNR" id="PIRNR005536"/>
    </source>
</evidence>
<dbReference type="PIRSF" id="PIRSF005536">
    <property type="entry name" value="Agal"/>
    <property type="match status" value="1"/>
</dbReference>
<sequence>MKKLFIPLMICLPLFGMAQASNIIVKTAHSSLVFKKENNGTLKQLYFGEALQNSNDYNALPNRRDVAYPTFGTSYLFTPAIRTAHNDGNPSLDLQYISHTQQETTTGIEETIIHLKDPQYPFEVDLHFKAYKNEDIIEQWMSVVHHEKKPITLNNYASAALSLRAPQYYLQHFHGDWATEMQAEEIRLTAGIKTLDSRLGTRAQMYQSPSFLLSLATPAGEDNGEVIGGTLSWSGNFKFDFEIDEQNQLRILAGMNEQGAEYTLAPNTVFNTPALLYSYSNTGKGTISRNFHRWARKYGVMNGLGDRFTLLNNWEATYFNFDEKKLTSLFDDAKELGVQLFLLDDGWFANKYPRNSDKTGLGDWEENKEKLPNGLGYLVKEANNRGLQFGIWLEPEMVSPKSELYEKHPNWIIKLPNRPEHYYRSQLVLDLTNPAVQNFVYKIVDDMMTKNPGIAYIKWDCNRMITNAYSPYLKNTQSNLYVDYVKGLYKVLVQLRDKYPKLPIMLCSGGGGRVDYGALPYFTEFWPSDNTGATERVFIQWGYSYFFPSIAMSAHVTDWGTYNLKYRLAVSMSGRLGFDLVPKKLSAEELALCQQAIKEYNQVKHTIWQGDLYRLQSPYTNNLAALMYNSEDKNKAVVFMYHTQQLFDPGTTYPVKLKGLDPSKQYRVTELLVAPGKKAMCKANGKTFSGDYLMKAGIESGTKRAQDAVVLSIEAL</sequence>
<dbReference type="InterPro" id="IPR013785">
    <property type="entry name" value="Aldolase_TIM"/>
</dbReference>
<dbReference type="Pfam" id="PF16875">
    <property type="entry name" value="Glyco_hydro_36N"/>
    <property type="match status" value="1"/>
</dbReference>
<feature type="binding site" evidence="7">
    <location>
        <position position="507"/>
    </location>
    <ligand>
        <name>substrate</name>
    </ligand>
</feature>
<gene>
    <name evidence="11" type="ORF">LX64_03890</name>
</gene>
<name>A0A327QDG2_9BACT</name>
<dbReference type="InterPro" id="IPR038417">
    <property type="entry name" value="Alpga-gal_N_sf"/>
</dbReference>
<feature type="signal peptide" evidence="8">
    <location>
        <begin position="1"/>
        <end position="20"/>
    </location>
</feature>
<dbReference type="RefSeq" id="WP_111599366.1">
    <property type="nucleotide sequence ID" value="NZ_QLLL01000007.1"/>
</dbReference>
<keyword evidence="8" id="KW-0732">Signal</keyword>
<dbReference type="Proteomes" id="UP000249547">
    <property type="component" value="Unassembled WGS sequence"/>
</dbReference>
<dbReference type="AlphaFoldDB" id="A0A327QDG2"/>
<dbReference type="EMBL" id="QLLL01000007">
    <property type="protein sequence ID" value="RAJ01672.1"/>
    <property type="molecule type" value="Genomic_DNA"/>
</dbReference>
<evidence type="ECO:0000256" key="4">
    <source>
        <dbReference type="ARBA" id="ARBA00023295"/>
    </source>
</evidence>
<dbReference type="CDD" id="cd14791">
    <property type="entry name" value="GH36"/>
    <property type="match status" value="1"/>
</dbReference>
<comment type="similarity">
    <text evidence="5">Belongs to the glycosyl hydrolase.</text>
</comment>
<dbReference type="Gene3D" id="2.70.98.60">
    <property type="entry name" value="alpha-galactosidase from lactobacil brevis"/>
    <property type="match status" value="1"/>
</dbReference>
<evidence type="ECO:0000256" key="3">
    <source>
        <dbReference type="ARBA" id="ARBA00022801"/>
    </source>
</evidence>
<keyword evidence="12" id="KW-1185">Reference proteome</keyword>
<dbReference type="FunFam" id="3.20.20.70:FF:000118">
    <property type="entry name" value="Alpha-galactosidase"/>
    <property type="match status" value="1"/>
</dbReference>
<feature type="binding site" evidence="7">
    <location>
        <position position="529"/>
    </location>
    <ligand>
        <name>substrate</name>
    </ligand>
</feature>
<dbReference type="InterPro" id="IPR031704">
    <property type="entry name" value="Glyco_hydro_36_N"/>
</dbReference>